<evidence type="ECO:0000256" key="2">
    <source>
        <dbReference type="ARBA" id="ARBA00022723"/>
    </source>
</evidence>
<comment type="subcellular location">
    <subcellularLocation>
        <location evidence="1">Nucleus</location>
    </subcellularLocation>
</comment>
<dbReference type="Proteomes" id="UP000240883">
    <property type="component" value="Unassembled WGS sequence"/>
</dbReference>
<dbReference type="InterPro" id="IPR007219">
    <property type="entry name" value="XnlR_reg_dom"/>
</dbReference>
<dbReference type="GO" id="GO:0000981">
    <property type="term" value="F:DNA-binding transcription factor activity, RNA polymerase II-specific"/>
    <property type="evidence" value="ECO:0007669"/>
    <property type="project" value="InterPro"/>
</dbReference>
<dbReference type="PANTHER" id="PTHR31001:SF87">
    <property type="entry name" value="COL-21"/>
    <property type="match status" value="1"/>
</dbReference>
<dbReference type="Pfam" id="PF00172">
    <property type="entry name" value="Zn_clus"/>
    <property type="match status" value="1"/>
</dbReference>
<feature type="compositionally biased region" description="Basic and acidic residues" evidence="4">
    <location>
        <begin position="19"/>
        <end position="34"/>
    </location>
</feature>
<evidence type="ECO:0000313" key="7">
    <source>
        <dbReference type="Proteomes" id="UP000240883"/>
    </source>
</evidence>
<reference evidence="6 7" key="1">
    <citation type="journal article" date="2018" name="Front. Microbiol.">
        <title>Genome-Wide Analysis of Corynespora cassiicola Leaf Fall Disease Putative Effectors.</title>
        <authorList>
            <person name="Lopez D."/>
            <person name="Ribeiro S."/>
            <person name="Label P."/>
            <person name="Fumanal B."/>
            <person name="Venisse J.S."/>
            <person name="Kohler A."/>
            <person name="de Oliveira R.R."/>
            <person name="Labutti K."/>
            <person name="Lipzen A."/>
            <person name="Lail K."/>
            <person name="Bauer D."/>
            <person name="Ohm R.A."/>
            <person name="Barry K.W."/>
            <person name="Spatafora J."/>
            <person name="Grigoriev I.V."/>
            <person name="Martin F.M."/>
            <person name="Pujade-Renaud V."/>
        </authorList>
    </citation>
    <scope>NUCLEOTIDE SEQUENCE [LARGE SCALE GENOMIC DNA]</scope>
    <source>
        <strain evidence="6 7">Philippines</strain>
    </source>
</reference>
<feature type="domain" description="Zn(2)-C6 fungal-type" evidence="5">
    <location>
        <begin position="45"/>
        <end position="76"/>
    </location>
</feature>
<dbReference type="GO" id="GO:0006351">
    <property type="term" value="P:DNA-templated transcription"/>
    <property type="evidence" value="ECO:0007669"/>
    <property type="project" value="InterPro"/>
</dbReference>
<dbReference type="PANTHER" id="PTHR31001">
    <property type="entry name" value="UNCHARACTERIZED TRANSCRIPTIONAL REGULATORY PROTEIN"/>
    <property type="match status" value="1"/>
</dbReference>
<evidence type="ECO:0000313" key="6">
    <source>
        <dbReference type="EMBL" id="PSN72664.1"/>
    </source>
</evidence>
<keyword evidence="2" id="KW-0479">Metal-binding</keyword>
<feature type="region of interest" description="Disordered" evidence="4">
    <location>
        <begin position="659"/>
        <end position="690"/>
    </location>
</feature>
<dbReference type="GO" id="GO:0003677">
    <property type="term" value="F:DNA binding"/>
    <property type="evidence" value="ECO:0007669"/>
    <property type="project" value="InterPro"/>
</dbReference>
<dbReference type="SMART" id="SM00066">
    <property type="entry name" value="GAL4"/>
    <property type="match status" value="1"/>
</dbReference>
<dbReference type="STRING" id="1448308.A0A2T2P4P9"/>
<gene>
    <name evidence="6" type="ORF">BS50DRAFT_517074</name>
</gene>
<dbReference type="InterPro" id="IPR001138">
    <property type="entry name" value="Zn2Cys6_DnaBD"/>
</dbReference>
<dbReference type="GO" id="GO:0005634">
    <property type="term" value="C:nucleus"/>
    <property type="evidence" value="ECO:0007669"/>
    <property type="project" value="UniProtKB-SubCell"/>
</dbReference>
<dbReference type="PROSITE" id="PS00463">
    <property type="entry name" value="ZN2_CY6_FUNGAL_1"/>
    <property type="match status" value="1"/>
</dbReference>
<dbReference type="OrthoDB" id="424974at2759"/>
<dbReference type="InterPro" id="IPR050613">
    <property type="entry name" value="Sec_Metabolite_Reg"/>
</dbReference>
<evidence type="ECO:0000259" key="5">
    <source>
        <dbReference type="PROSITE" id="PS50048"/>
    </source>
</evidence>
<feature type="region of interest" description="Disordered" evidence="4">
    <location>
        <begin position="1"/>
        <end position="42"/>
    </location>
</feature>
<feature type="compositionally biased region" description="Low complexity" evidence="4">
    <location>
        <begin position="113"/>
        <end position="132"/>
    </location>
</feature>
<evidence type="ECO:0000256" key="4">
    <source>
        <dbReference type="SAM" id="MobiDB-lite"/>
    </source>
</evidence>
<dbReference type="SUPFAM" id="SSF57701">
    <property type="entry name" value="Zn2/Cys6 DNA-binding domain"/>
    <property type="match status" value="1"/>
</dbReference>
<keyword evidence="7" id="KW-1185">Reference proteome</keyword>
<dbReference type="PROSITE" id="PS50048">
    <property type="entry name" value="ZN2_CY6_FUNGAL_2"/>
    <property type="match status" value="1"/>
</dbReference>
<proteinExistence type="predicted"/>
<evidence type="ECO:0000256" key="1">
    <source>
        <dbReference type="ARBA" id="ARBA00004123"/>
    </source>
</evidence>
<dbReference type="CDD" id="cd12148">
    <property type="entry name" value="fungal_TF_MHR"/>
    <property type="match status" value="1"/>
</dbReference>
<dbReference type="GO" id="GO:0008270">
    <property type="term" value="F:zinc ion binding"/>
    <property type="evidence" value="ECO:0007669"/>
    <property type="project" value="InterPro"/>
</dbReference>
<dbReference type="SMART" id="SM00906">
    <property type="entry name" value="Fungal_trans"/>
    <property type="match status" value="1"/>
</dbReference>
<dbReference type="CDD" id="cd00067">
    <property type="entry name" value="GAL4"/>
    <property type="match status" value="1"/>
</dbReference>
<dbReference type="AlphaFoldDB" id="A0A2T2P4P9"/>
<dbReference type="InterPro" id="IPR036864">
    <property type="entry name" value="Zn2-C6_fun-type_DNA-bd_sf"/>
</dbReference>
<dbReference type="Pfam" id="PF04082">
    <property type="entry name" value="Fungal_trans"/>
    <property type="match status" value="1"/>
</dbReference>
<organism evidence="6 7">
    <name type="scientific">Corynespora cassiicola Philippines</name>
    <dbReference type="NCBI Taxonomy" id="1448308"/>
    <lineage>
        <taxon>Eukaryota</taxon>
        <taxon>Fungi</taxon>
        <taxon>Dikarya</taxon>
        <taxon>Ascomycota</taxon>
        <taxon>Pezizomycotina</taxon>
        <taxon>Dothideomycetes</taxon>
        <taxon>Pleosporomycetidae</taxon>
        <taxon>Pleosporales</taxon>
        <taxon>Corynesporascaceae</taxon>
        <taxon>Corynespora</taxon>
    </lineage>
</organism>
<name>A0A2T2P4P9_CORCC</name>
<evidence type="ECO:0000256" key="3">
    <source>
        <dbReference type="ARBA" id="ARBA00023242"/>
    </source>
</evidence>
<accession>A0A2T2P4P9</accession>
<protein>
    <recommendedName>
        <fullName evidence="5">Zn(2)-C6 fungal-type domain-containing protein</fullName>
    </recommendedName>
</protein>
<dbReference type="EMBL" id="KZ678130">
    <property type="protein sequence ID" value="PSN72664.1"/>
    <property type="molecule type" value="Genomic_DNA"/>
</dbReference>
<sequence length="729" mass="82149">MAVIEMSDKSLTGKLTRPIMERPVAEDRPDEGPNKRRKRGRQAAACTACHKRKQKCDGALPCFNCSRRNVASSCTYSEEAQRRPRPSATPSSTDRAHRRPSPLMAHDGISGNATVTPTSASEATTSSTNRASPDPRDPQVGNLFRSRDAPSFFGSSYFGPQAAAKIIEAPAPDLSSGIRHAAASAHSFRDVGGPFSQIWDLLGLLPRNKKSVDRLVDVFLVELNWTIDAVHSASFKAKYDLFWERKFGFDDYATIDLRWLALLFIILAYGVFLDCPNPQNVELQRELQETSLRFYWAARRAIVIAPTFYGESTDLVRAGVLVTRYLIHLRRAPESWLTTSFAMRMAQAQGMHIDGERWRLSRTETETRRRLWSHLYMLDKTIALAIGRPFAIVDQQCLVKRATNVWLDDETDERAATLPERPLSDPTLSVCSFLAHDLAVIVGKIQERCFGLFTVSYDTVLALDQEVLDWETKLPSYFHLRDPDKSMDQTHPFLYWNRLHLHSMFHFTRVTLHRPYLLRQSITNRFKHSHDACITSACADLAMRMNYFRQPLNDRLKWTLGPHHLFNSALVLGIIAVKDPHSRRSHAILEDLVAYCEMQRADIWLNEFALAEVKIVELCIKKATQFRSSAAGAPLPGASTAYSSDSGHSDVPAQIQQPVTQDETFPTPETVISADTLPGQPRPSNGAGPFEWQAAWGDPAFSLLESTDLQQWEHVLDSITQDQFLLGVQ</sequence>
<dbReference type="Gene3D" id="4.10.240.10">
    <property type="entry name" value="Zn(2)-C6 fungal-type DNA-binding domain"/>
    <property type="match status" value="1"/>
</dbReference>
<feature type="region of interest" description="Disordered" evidence="4">
    <location>
        <begin position="73"/>
        <end position="144"/>
    </location>
</feature>
<keyword evidence="3" id="KW-0539">Nucleus</keyword>